<keyword evidence="4" id="KW-0808">Transferase</keyword>
<dbReference type="GO" id="GO:0016757">
    <property type="term" value="F:glycosyltransferase activity"/>
    <property type="evidence" value="ECO:0007669"/>
    <property type="project" value="UniProtKB-KW"/>
</dbReference>
<dbReference type="Proteomes" id="UP001174209">
    <property type="component" value="Unassembled WGS sequence"/>
</dbReference>
<feature type="region of interest" description="Disordered" evidence="2">
    <location>
        <begin position="82"/>
        <end position="103"/>
    </location>
</feature>
<sequence length="323" mass="33418">MRSSGFASWLDRIVFGRAYQRVAGALADFGALVLPSSCVLCGQWDTSLCPACLGIFRSATARPFSAETGAESLPDVERVPAQAGMRTPGGTPDQNGPDQNGPAYGPLPVLAAGRYGRAVSAVLLAYKNHGHVDLAAPVAAAMAGVLHQGVSGLPGVPDGRRASEPVLIVPVPARASSRQRRGYDPLMLLLSRLDRAGRLPAGTVLAPVVRQRSALVRLPAALLHGGVPALAARAGWGGGQKGLGRRRRRANVLGSMARARCTRTRLTGRECIIVDDVLTTGATIGEVHRVLVQEGAQVLGAVVIAATSSPAGRSTEAFPGPTS</sequence>
<comment type="similarity">
    <text evidence="1">Belongs to the ComF/GntX family.</text>
</comment>
<comment type="caution">
    <text evidence="4">The sequence shown here is derived from an EMBL/GenBank/DDBJ whole genome shotgun (WGS) entry which is preliminary data.</text>
</comment>
<dbReference type="SUPFAM" id="SSF53271">
    <property type="entry name" value="PRTase-like"/>
    <property type="match status" value="1"/>
</dbReference>
<dbReference type="InterPro" id="IPR051910">
    <property type="entry name" value="ComF/GntX_DNA_util-trans"/>
</dbReference>
<accession>A0ABT8K0T4</accession>
<evidence type="ECO:0000256" key="1">
    <source>
        <dbReference type="ARBA" id="ARBA00008007"/>
    </source>
</evidence>
<keyword evidence="5" id="KW-1185">Reference proteome</keyword>
<dbReference type="InterPro" id="IPR000836">
    <property type="entry name" value="PRTase_dom"/>
</dbReference>
<evidence type="ECO:0000313" key="4">
    <source>
        <dbReference type="EMBL" id="MDN4611030.1"/>
    </source>
</evidence>
<dbReference type="Pfam" id="PF00156">
    <property type="entry name" value="Pribosyltran"/>
    <property type="match status" value="1"/>
</dbReference>
<evidence type="ECO:0000256" key="2">
    <source>
        <dbReference type="SAM" id="MobiDB-lite"/>
    </source>
</evidence>
<keyword evidence="4" id="KW-0328">Glycosyltransferase</keyword>
<proteinExistence type="inferred from homology"/>
<dbReference type="InterPro" id="IPR029057">
    <property type="entry name" value="PRTase-like"/>
</dbReference>
<dbReference type="PANTHER" id="PTHR47505">
    <property type="entry name" value="DNA UTILIZATION PROTEIN YHGH"/>
    <property type="match status" value="1"/>
</dbReference>
<name>A0ABT8K0T4_9MICC</name>
<gene>
    <name evidence="4" type="ORF">P5G52_09115</name>
</gene>
<feature type="domain" description="Phosphoribosyltransferase" evidence="3">
    <location>
        <begin position="263"/>
        <end position="311"/>
    </location>
</feature>
<evidence type="ECO:0000313" key="5">
    <source>
        <dbReference type="Proteomes" id="UP001174209"/>
    </source>
</evidence>
<protein>
    <submittedName>
        <fullName evidence="4">Phosphoribosyltransferase family protein</fullName>
    </submittedName>
</protein>
<dbReference type="CDD" id="cd06223">
    <property type="entry name" value="PRTases_typeI"/>
    <property type="match status" value="1"/>
</dbReference>
<evidence type="ECO:0000259" key="3">
    <source>
        <dbReference type="Pfam" id="PF00156"/>
    </source>
</evidence>
<organism evidence="4 5">
    <name type="scientific">Arthrobacter burdickii</name>
    <dbReference type="NCBI Taxonomy" id="3035920"/>
    <lineage>
        <taxon>Bacteria</taxon>
        <taxon>Bacillati</taxon>
        <taxon>Actinomycetota</taxon>
        <taxon>Actinomycetes</taxon>
        <taxon>Micrococcales</taxon>
        <taxon>Micrococcaceae</taxon>
        <taxon>Arthrobacter</taxon>
    </lineage>
</organism>
<dbReference type="Gene3D" id="3.40.50.2020">
    <property type="match status" value="1"/>
</dbReference>
<dbReference type="PANTHER" id="PTHR47505:SF1">
    <property type="entry name" value="DNA UTILIZATION PROTEIN YHGH"/>
    <property type="match status" value="1"/>
</dbReference>
<reference evidence="4" key="1">
    <citation type="submission" date="2023-06" db="EMBL/GenBank/DDBJ databases">
        <title>MT1 and MT2 Draft Genomes of Novel Species.</title>
        <authorList>
            <person name="Venkateswaran K."/>
        </authorList>
    </citation>
    <scope>NUCLEOTIDE SEQUENCE</scope>
    <source>
        <strain evidence="4">IIF3SC-B10</strain>
    </source>
</reference>
<dbReference type="RefSeq" id="WP_301226682.1">
    <property type="nucleotide sequence ID" value="NZ_JAROCG010000001.1"/>
</dbReference>
<dbReference type="EMBL" id="JAROCG010000001">
    <property type="protein sequence ID" value="MDN4611030.1"/>
    <property type="molecule type" value="Genomic_DNA"/>
</dbReference>